<accession>A0ABS6MZ36</accession>
<dbReference type="RefSeq" id="WP_217682688.1">
    <property type="nucleotide sequence ID" value="NZ_JAHRGL010000049.1"/>
</dbReference>
<reference evidence="1 2" key="1">
    <citation type="submission" date="2021-06" db="EMBL/GenBank/DDBJ databases">
        <title>Differences between aerobic and microaerobic xylene degrading microbial communities.</title>
        <authorList>
            <person name="Banerjee S."/>
            <person name="Tancsics A."/>
        </authorList>
    </citation>
    <scope>NUCLEOTIDE SEQUENCE [LARGE SCALE GENOMIC DNA]</scope>
    <source>
        <strain evidence="1 2">MAP12</strain>
    </source>
</reference>
<sequence>MCTAEGLDPERRLAARLAVLGSADAQDCTVYRPDDNDPDAEEEDLGDARILFTGPFQVPAEWSELECAEFFDDADPELFVTALIECEAAPAARGYFAAEIGDYVAATLASGEVAMFYVQDCHEDDHGRQCVLIRDDEPLF</sequence>
<keyword evidence="2" id="KW-1185">Reference proteome</keyword>
<evidence type="ECO:0000313" key="1">
    <source>
        <dbReference type="EMBL" id="MBV2134056.1"/>
    </source>
</evidence>
<name>A0ABS6MZ36_9GAMM</name>
<evidence type="ECO:0000313" key="2">
    <source>
        <dbReference type="Proteomes" id="UP000813068"/>
    </source>
</evidence>
<dbReference type="Proteomes" id="UP000813068">
    <property type="component" value="Unassembled WGS sequence"/>
</dbReference>
<gene>
    <name evidence="1" type="ORF">KRX52_14845</name>
</gene>
<comment type="caution">
    <text evidence="1">The sequence shown here is derived from an EMBL/GenBank/DDBJ whole genome shotgun (WGS) entry which is preliminary data.</text>
</comment>
<proteinExistence type="predicted"/>
<dbReference type="EMBL" id="JAHRGL010000049">
    <property type="protein sequence ID" value="MBV2134056.1"/>
    <property type="molecule type" value="Genomic_DNA"/>
</dbReference>
<protein>
    <submittedName>
        <fullName evidence="1">Uncharacterized protein</fullName>
    </submittedName>
</protein>
<organism evidence="1 2">
    <name type="scientific">Geopseudomonas aromaticivorans</name>
    <dbReference type="NCBI Taxonomy" id="2849492"/>
    <lineage>
        <taxon>Bacteria</taxon>
        <taxon>Pseudomonadati</taxon>
        <taxon>Pseudomonadota</taxon>
        <taxon>Gammaproteobacteria</taxon>
        <taxon>Pseudomonadales</taxon>
        <taxon>Pseudomonadaceae</taxon>
        <taxon>Geopseudomonas</taxon>
    </lineage>
</organism>